<organism evidence="1 2">
    <name type="scientific">Racocetra persica</name>
    <dbReference type="NCBI Taxonomy" id="160502"/>
    <lineage>
        <taxon>Eukaryota</taxon>
        <taxon>Fungi</taxon>
        <taxon>Fungi incertae sedis</taxon>
        <taxon>Mucoromycota</taxon>
        <taxon>Glomeromycotina</taxon>
        <taxon>Glomeromycetes</taxon>
        <taxon>Diversisporales</taxon>
        <taxon>Gigasporaceae</taxon>
        <taxon>Racocetra</taxon>
    </lineage>
</organism>
<evidence type="ECO:0000313" key="1">
    <source>
        <dbReference type="EMBL" id="CAG8731362.1"/>
    </source>
</evidence>
<protein>
    <submittedName>
        <fullName evidence="1">30733_t:CDS:1</fullName>
    </submittedName>
</protein>
<comment type="caution">
    <text evidence="1">The sequence shown here is derived from an EMBL/GenBank/DDBJ whole genome shotgun (WGS) entry which is preliminary data.</text>
</comment>
<name>A0ACA9Q6P3_9GLOM</name>
<dbReference type="EMBL" id="CAJVQC010025885">
    <property type="protein sequence ID" value="CAG8731362.1"/>
    <property type="molecule type" value="Genomic_DNA"/>
</dbReference>
<keyword evidence="2" id="KW-1185">Reference proteome</keyword>
<accession>A0ACA9Q6P3</accession>
<gene>
    <name evidence="1" type="ORF">RPERSI_LOCUS12195</name>
</gene>
<feature type="non-terminal residue" evidence="1">
    <location>
        <position position="82"/>
    </location>
</feature>
<reference evidence="1" key="1">
    <citation type="submission" date="2021-06" db="EMBL/GenBank/DDBJ databases">
        <authorList>
            <person name="Kallberg Y."/>
            <person name="Tangrot J."/>
            <person name="Rosling A."/>
        </authorList>
    </citation>
    <scope>NUCLEOTIDE SEQUENCE</scope>
    <source>
        <strain evidence="1">MA461A</strain>
    </source>
</reference>
<dbReference type="Proteomes" id="UP000789920">
    <property type="component" value="Unassembled WGS sequence"/>
</dbReference>
<sequence>MLYKVTDISYEHVYKSLNQQKEYITANGFSKKVIQMGLDAEPLAIQELNTLMKSFIAKHMPKYNQEATCKNFKRILLAKSQN</sequence>
<evidence type="ECO:0000313" key="2">
    <source>
        <dbReference type="Proteomes" id="UP000789920"/>
    </source>
</evidence>
<proteinExistence type="predicted"/>